<keyword evidence="14" id="KW-0687">Ribonucleoprotein</keyword>
<dbReference type="InterPro" id="IPR002792">
    <property type="entry name" value="TRAM_dom"/>
</dbReference>
<comment type="cofactor">
    <cofactor evidence="10">
        <name>[4Fe-4S] cluster</name>
        <dbReference type="ChEBI" id="CHEBI:49883"/>
    </cofactor>
    <text evidence="10">Binds 2 [4Fe-4S] clusters. One cluster is coordinated with 3 cysteines and an exchangeable S-adenosyl-L-methionine.</text>
</comment>
<reference evidence="18 19" key="2">
    <citation type="journal article" date="2017" name="Front. Microbiol.">
        <title>New Insights into the Diversity of the Genus Faecalibacterium.</title>
        <authorList>
            <person name="Benevides L."/>
            <person name="Burman S."/>
            <person name="Martin R."/>
            <person name="Robert V."/>
            <person name="Thomas M."/>
            <person name="Miquel S."/>
            <person name="Chain F."/>
            <person name="Sokol H."/>
            <person name="Bermudez-Humaran L.G."/>
            <person name="Morrison M."/>
            <person name="Langella P."/>
            <person name="Azevedo V.A."/>
            <person name="Chatel J.M."/>
            <person name="Soares S."/>
        </authorList>
    </citation>
    <scope>NUCLEOTIDE SEQUENCE [LARGE SCALE GENOMIC DNA]</scope>
    <source>
        <strain evidence="15 18">CNCM I 4573</strain>
        <strain evidence="16 19">CNCM I 4644</strain>
    </source>
</reference>
<evidence type="ECO:0000313" key="19">
    <source>
        <dbReference type="Proteomes" id="UP000220480"/>
    </source>
</evidence>
<dbReference type="Proteomes" id="UP000095649">
    <property type="component" value="Unassembled WGS sequence"/>
</dbReference>
<dbReference type="CDD" id="cd01335">
    <property type="entry name" value="Radical_SAM"/>
    <property type="match status" value="1"/>
</dbReference>
<evidence type="ECO:0000256" key="8">
    <source>
        <dbReference type="ARBA" id="ARBA00023014"/>
    </source>
</evidence>
<dbReference type="PROSITE" id="PS51918">
    <property type="entry name" value="RADICAL_SAM"/>
    <property type="match status" value="1"/>
</dbReference>
<dbReference type="Pfam" id="PF04055">
    <property type="entry name" value="Radical_SAM"/>
    <property type="match status" value="1"/>
</dbReference>
<dbReference type="PANTHER" id="PTHR43837">
    <property type="entry name" value="RIBOSOMAL PROTEIN S12 METHYLTHIOTRANSFERASE RIMO"/>
    <property type="match status" value="1"/>
</dbReference>
<dbReference type="GO" id="GO:0051539">
    <property type="term" value="F:4 iron, 4 sulfur cluster binding"/>
    <property type="evidence" value="ECO:0007669"/>
    <property type="project" value="UniProtKB-UniRule"/>
</dbReference>
<keyword evidence="5 10" id="KW-0949">S-adenosyl-L-methionine</keyword>
<reference evidence="14 17" key="1">
    <citation type="submission" date="2015-09" db="EMBL/GenBank/DDBJ databases">
        <authorList>
            <consortium name="Pathogen Informatics"/>
        </authorList>
    </citation>
    <scope>NUCLEOTIDE SEQUENCE [LARGE SCALE GENOMIC DNA]</scope>
    <source>
        <strain evidence="14 17">2789STDY5834970</strain>
    </source>
</reference>
<evidence type="ECO:0000256" key="3">
    <source>
        <dbReference type="ARBA" id="ARBA00022490"/>
    </source>
</evidence>
<feature type="binding site" evidence="10">
    <location>
        <position position="158"/>
    </location>
    <ligand>
        <name>[4Fe-4S] cluster</name>
        <dbReference type="ChEBI" id="CHEBI:49883"/>
        <label>2</label>
        <note>4Fe-4S-S-AdoMet</note>
    </ligand>
</feature>
<keyword evidence="7 10" id="KW-0408">Iron</keyword>
<evidence type="ECO:0000313" key="17">
    <source>
        <dbReference type="Proteomes" id="UP000095649"/>
    </source>
</evidence>
<keyword evidence="2 10" id="KW-0004">4Fe-4S</keyword>
<dbReference type="EMBL" id="NMTZ01000013">
    <property type="protein sequence ID" value="PDX84590.1"/>
    <property type="molecule type" value="Genomic_DNA"/>
</dbReference>
<keyword evidence="3 10" id="KW-0963">Cytoplasm</keyword>
<dbReference type="HAMAP" id="MF_01865">
    <property type="entry name" value="MTTase_RimO"/>
    <property type="match status" value="1"/>
</dbReference>
<evidence type="ECO:0000256" key="9">
    <source>
        <dbReference type="ARBA" id="ARBA00051425"/>
    </source>
</evidence>
<comment type="catalytic activity">
    <reaction evidence="10">
        <text>L-aspartate(89)-[ribosomal protein uS12]-hydrogen + (sulfur carrier)-SH + AH2 + 2 S-adenosyl-L-methionine = 3-methylsulfanyl-L-aspartate(89)-[ribosomal protein uS12]-hydrogen + (sulfur carrier)-H + 5'-deoxyadenosine + L-methionine + A + S-adenosyl-L-homocysteine + 2 H(+)</text>
        <dbReference type="Rhea" id="RHEA:37087"/>
        <dbReference type="Rhea" id="RHEA-COMP:10460"/>
        <dbReference type="Rhea" id="RHEA-COMP:10461"/>
        <dbReference type="Rhea" id="RHEA-COMP:14737"/>
        <dbReference type="Rhea" id="RHEA-COMP:14739"/>
        <dbReference type="ChEBI" id="CHEBI:13193"/>
        <dbReference type="ChEBI" id="CHEBI:15378"/>
        <dbReference type="ChEBI" id="CHEBI:17319"/>
        <dbReference type="ChEBI" id="CHEBI:17499"/>
        <dbReference type="ChEBI" id="CHEBI:29917"/>
        <dbReference type="ChEBI" id="CHEBI:29961"/>
        <dbReference type="ChEBI" id="CHEBI:57844"/>
        <dbReference type="ChEBI" id="CHEBI:57856"/>
        <dbReference type="ChEBI" id="CHEBI:59789"/>
        <dbReference type="ChEBI" id="CHEBI:64428"/>
        <dbReference type="ChEBI" id="CHEBI:73599"/>
        <dbReference type="EC" id="2.8.4.4"/>
    </reaction>
</comment>
<dbReference type="SUPFAM" id="SSF102114">
    <property type="entry name" value="Radical SAM enzymes"/>
    <property type="match status" value="1"/>
</dbReference>
<evidence type="ECO:0000256" key="4">
    <source>
        <dbReference type="ARBA" id="ARBA00022679"/>
    </source>
</evidence>
<dbReference type="Gene3D" id="2.40.50.140">
    <property type="entry name" value="Nucleic acid-binding proteins"/>
    <property type="match status" value="1"/>
</dbReference>
<dbReference type="SFLD" id="SFLDG01082">
    <property type="entry name" value="B12-binding_domain_containing"/>
    <property type="match status" value="1"/>
</dbReference>
<dbReference type="EMBL" id="NMTW01000029">
    <property type="protein sequence ID" value="PDX75925.1"/>
    <property type="molecule type" value="Genomic_DNA"/>
</dbReference>
<dbReference type="GO" id="GO:0005829">
    <property type="term" value="C:cytosol"/>
    <property type="evidence" value="ECO:0007669"/>
    <property type="project" value="TreeGrafter"/>
</dbReference>
<comment type="catalytic activity">
    <reaction evidence="9">
        <text>N(6)-dimethylallyladenosine(37) in tRNA + (sulfur carrier)-SH + AH2 + 2 S-adenosyl-L-methionine = 2-methylsulfanyl-N(6)-dimethylallyladenosine(37) in tRNA + (sulfur carrier)-H + 5'-deoxyadenosine + L-methionine + A + S-adenosyl-L-homocysteine + 2 H(+)</text>
        <dbReference type="Rhea" id="RHEA:37067"/>
        <dbReference type="Rhea" id="RHEA-COMP:10375"/>
        <dbReference type="Rhea" id="RHEA-COMP:10376"/>
        <dbReference type="Rhea" id="RHEA-COMP:14737"/>
        <dbReference type="Rhea" id="RHEA-COMP:14739"/>
        <dbReference type="ChEBI" id="CHEBI:13193"/>
        <dbReference type="ChEBI" id="CHEBI:15378"/>
        <dbReference type="ChEBI" id="CHEBI:17319"/>
        <dbReference type="ChEBI" id="CHEBI:17499"/>
        <dbReference type="ChEBI" id="CHEBI:29917"/>
        <dbReference type="ChEBI" id="CHEBI:57844"/>
        <dbReference type="ChEBI" id="CHEBI:57856"/>
        <dbReference type="ChEBI" id="CHEBI:59789"/>
        <dbReference type="ChEBI" id="CHEBI:64428"/>
        <dbReference type="ChEBI" id="CHEBI:74415"/>
        <dbReference type="ChEBI" id="CHEBI:74417"/>
        <dbReference type="EC" id="2.8.4.3"/>
    </reaction>
</comment>
<evidence type="ECO:0000259" key="12">
    <source>
        <dbReference type="PROSITE" id="PS51449"/>
    </source>
</evidence>
<dbReference type="InterPro" id="IPR038135">
    <property type="entry name" value="Methylthiotransferase_N_sf"/>
</dbReference>
<keyword evidence="4 10" id="KW-0808">Transferase</keyword>
<dbReference type="InterPro" id="IPR012340">
    <property type="entry name" value="NA-bd_OB-fold"/>
</dbReference>
<dbReference type="Proteomes" id="UP000220157">
    <property type="component" value="Unassembled WGS sequence"/>
</dbReference>
<dbReference type="InterPro" id="IPR007197">
    <property type="entry name" value="rSAM"/>
</dbReference>
<sequence length="441" mass="48970">MKIACISLGCPKNQVDLDVMVHILLSAGHETVADLAEADVILVNTCGFIESAKTEAIENILEACAYKQQNPNLKVIVTGCLAERYRSQIEEEIPEVDAVVGCASNKAIDTIVERLFHGENHLESYGAKKDFPLGGKRVIGTPAHYAYLKIAEGCNNRCHYCAIPGIRGPLHSRDMADCVAEARWLAGEGVKELIVVAQDPTAYGEDWGKPGSICELLDKLNKVPGLEWIRIMYAYPERITDEFIAAMKRNEKVVPYLDLPIQHCNDTILKNMNRRSTRAELLEVIGKLRREIPGITLRTTLIAGFPGETEEQFEDLCNFVKEVQFDRLGCFAYSAEENTVAARMDGQIEQEVKDKRAELVMQIQTGIMAQKQAEKVGQTVHVLCDGIDEENGLYLCRTTGDAPEVDGCVCVSSEEPLYPGQFYDVLVEDSDLYDLYGTVVK</sequence>
<evidence type="ECO:0000313" key="14">
    <source>
        <dbReference type="EMBL" id="CUN26217.1"/>
    </source>
</evidence>
<dbReference type="RefSeq" id="WP_055187124.1">
    <property type="nucleotide sequence ID" value="NZ_CYXN01000066.1"/>
</dbReference>
<dbReference type="NCBIfam" id="TIGR01125">
    <property type="entry name" value="30S ribosomal protein S12 methylthiotransferase RimO"/>
    <property type="match status" value="1"/>
</dbReference>
<comment type="subcellular location">
    <subcellularLocation>
        <location evidence="10">Cytoplasm</location>
    </subcellularLocation>
</comment>
<dbReference type="EMBL" id="CYXN01000066">
    <property type="protein sequence ID" value="CUN26217.1"/>
    <property type="molecule type" value="Genomic_DNA"/>
</dbReference>
<keyword evidence="14" id="KW-0689">Ribosomal protein</keyword>
<dbReference type="InterPro" id="IPR058240">
    <property type="entry name" value="rSAM_sf"/>
</dbReference>
<dbReference type="InterPro" id="IPR005839">
    <property type="entry name" value="Methylthiotransferase"/>
</dbReference>
<evidence type="ECO:0000256" key="1">
    <source>
        <dbReference type="ARBA" id="ARBA00003234"/>
    </source>
</evidence>
<keyword evidence="6 10" id="KW-0479">Metal-binding</keyword>
<dbReference type="EC" id="2.8.4.4" evidence="10"/>
<dbReference type="FunFam" id="3.40.50.12160:FF:000003">
    <property type="entry name" value="CDK5 regulatory subunit-associated protein 1"/>
    <property type="match status" value="1"/>
</dbReference>
<evidence type="ECO:0000256" key="5">
    <source>
        <dbReference type="ARBA" id="ARBA00022691"/>
    </source>
</evidence>
<gene>
    <name evidence="10 14" type="primary">rimO</name>
    <name evidence="15" type="ORF">CGS56_06625</name>
    <name evidence="16" type="ORF">CGS59_04895</name>
    <name evidence="14" type="ORF">ERS852582_02874</name>
</gene>
<name>A0A173VJD2_9FIRM</name>
<feature type="binding site" evidence="10">
    <location>
        <position position="161"/>
    </location>
    <ligand>
        <name>[4Fe-4S] cluster</name>
        <dbReference type="ChEBI" id="CHEBI:49883"/>
        <label>2</label>
        <note>4Fe-4S-S-AdoMet</note>
    </ligand>
</feature>
<feature type="domain" description="Radical SAM core" evidence="13">
    <location>
        <begin position="140"/>
        <end position="371"/>
    </location>
</feature>
<feature type="binding site" evidence="10">
    <location>
        <position position="10"/>
    </location>
    <ligand>
        <name>[4Fe-4S] cluster</name>
        <dbReference type="ChEBI" id="CHEBI:49883"/>
        <label>1</label>
    </ligand>
</feature>
<feature type="domain" description="MTTase N-terminal" evidence="12">
    <location>
        <begin position="1"/>
        <end position="120"/>
    </location>
</feature>
<evidence type="ECO:0000313" key="16">
    <source>
        <dbReference type="EMBL" id="PDX84590.1"/>
    </source>
</evidence>
<dbReference type="GO" id="GO:0005840">
    <property type="term" value="C:ribosome"/>
    <property type="evidence" value="ECO:0007669"/>
    <property type="project" value="UniProtKB-KW"/>
</dbReference>
<dbReference type="Proteomes" id="UP000220480">
    <property type="component" value="Unassembled WGS sequence"/>
</dbReference>
<dbReference type="PANTHER" id="PTHR43837:SF1">
    <property type="entry name" value="RIBOSOMAL PROTEIN US12 METHYLTHIOTRANSFERASE RIMO"/>
    <property type="match status" value="1"/>
</dbReference>
<evidence type="ECO:0000256" key="7">
    <source>
        <dbReference type="ARBA" id="ARBA00023004"/>
    </source>
</evidence>
<comment type="function">
    <text evidence="1">Catalyzes the methylthiolation of N6-(dimethylallyl)adenosine (i(6)A), leading to the formation of 2-methylthio-N6-(dimethylallyl)adenosine (ms(2)i(6)A) at position 37 in tRNAs that read codons beginning with uridine.</text>
</comment>
<protein>
    <recommendedName>
        <fullName evidence="10">Ribosomal protein uS12 methylthiotransferase RimO</fullName>
        <shortName evidence="10">uS12 MTTase</shortName>
        <shortName evidence="10">uS12 methylthiotransferase</shortName>
        <ecNumber evidence="10">2.8.4.4</ecNumber>
    </recommendedName>
    <alternativeName>
        <fullName evidence="10">Ribosomal protein uS12 (aspartate-C(3))-methylthiotransferase</fullName>
    </alternativeName>
    <alternativeName>
        <fullName evidence="10">Ribosome maturation factor RimO</fullName>
    </alternativeName>
</protein>
<feature type="domain" description="TRAM" evidence="11">
    <location>
        <begin position="373"/>
        <end position="441"/>
    </location>
</feature>
<dbReference type="SMART" id="SM00729">
    <property type="entry name" value="Elp3"/>
    <property type="match status" value="1"/>
</dbReference>
<dbReference type="PROSITE" id="PS50926">
    <property type="entry name" value="TRAM"/>
    <property type="match status" value="1"/>
</dbReference>
<evidence type="ECO:0000256" key="10">
    <source>
        <dbReference type="HAMAP-Rule" id="MF_01865"/>
    </source>
</evidence>
<evidence type="ECO:0000313" key="15">
    <source>
        <dbReference type="EMBL" id="PDX75925.1"/>
    </source>
</evidence>
<dbReference type="AlphaFoldDB" id="A0A173VJD2"/>
<dbReference type="OrthoDB" id="9805215at2"/>
<organism evidence="14 17">
    <name type="scientific">Faecalibacterium prausnitzii</name>
    <dbReference type="NCBI Taxonomy" id="853"/>
    <lineage>
        <taxon>Bacteria</taxon>
        <taxon>Bacillati</taxon>
        <taxon>Bacillota</taxon>
        <taxon>Clostridia</taxon>
        <taxon>Eubacteriales</taxon>
        <taxon>Oscillospiraceae</taxon>
        <taxon>Faecalibacterium</taxon>
    </lineage>
</organism>
<dbReference type="GO" id="GO:0035597">
    <property type="term" value="F:tRNA-2-methylthio-N(6)-dimethylallyladenosine(37) synthase activity"/>
    <property type="evidence" value="ECO:0007669"/>
    <property type="project" value="UniProtKB-EC"/>
</dbReference>
<evidence type="ECO:0000256" key="6">
    <source>
        <dbReference type="ARBA" id="ARBA00022723"/>
    </source>
</evidence>
<dbReference type="GO" id="GO:0046872">
    <property type="term" value="F:metal ion binding"/>
    <property type="evidence" value="ECO:0007669"/>
    <property type="project" value="UniProtKB-KW"/>
</dbReference>
<dbReference type="Gene3D" id="3.80.30.20">
    <property type="entry name" value="tm_1862 like domain"/>
    <property type="match status" value="1"/>
</dbReference>
<evidence type="ECO:0000259" key="13">
    <source>
        <dbReference type="PROSITE" id="PS51918"/>
    </source>
</evidence>
<evidence type="ECO:0000259" key="11">
    <source>
        <dbReference type="PROSITE" id="PS50926"/>
    </source>
</evidence>
<accession>A0A173VJD2</accession>
<dbReference type="SFLD" id="SFLDS00029">
    <property type="entry name" value="Radical_SAM"/>
    <property type="match status" value="1"/>
</dbReference>
<dbReference type="SFLD" id="SFLDF00274">
    <property type="entry name" value="ribosomal_protein_S12_methylth"/>
    <property type="match status" value="1"/>
</dbReference>
<dbReference type="InterPro" id="IPR013848">
    <property type="entry name" value="Methylthiotransferase_N"/>
</dbReference>
<dbReference type="InterPro" id="IPR006638">
    <property type="entry name" value="Elp3/MiaA/NifB-like_rSAM"/>
</dbReference>
<dbReference type="FunFam" id="3.80.30.20:FF:000001">
    <property type="entry name" value="tRNA-2-methylthio-N(6)-dimethylallyladenosine synthase 2"/>
    <property type="match status" value="1"/>
</dbReference>
<dbReference type="GO" id="GO:0103039">
    <property type="term" value="F:protein methylthiotransferase activity"/>
    <property type="evidence" value="ECO:0007669"/>
    <property type="project" value="UniProtKB-EC"/>
</dbReference>
<dbReference type="InterPro" id="IPR005840">
    <property type="entry name" value="Ribosomal_uS12_MeSTrfase_RimO"/>
</dbReference>
<dbReference type="InterPro" id="IPR023404">
    <property type="entry name" value="rSAM_horseshoe"/>
</dbReference>
<feature type="binding site" evidence="10">
    <location>
        <position position="154"/>
    </location>
    <ligand>
        <name>[4Fe-4S] cluster</name>
        <dbReference type="ChEBI" id="CHEBI:49883"/>
        <label>2</label>
        <note>4Fe-4S-S-AdoMet</note>
    </ligand>
</feature>
<dbReference type="Gene3D" id="3.40.50.12160">
    <property type="entry name" value="Methylthiotransferase, N-terminal domain"/>
    <property type="match status" value="1"/>
</dbReference>
<keyword evidence="8 10" id="KW-0411">Iron-sulfur</keyword>
<comment type="function">
    <text evidence="10">Catalyzes the methylthiolation of an aspartic acid residue of ribosomal protein uS12.</text>
</comment>
<feature type="binding site" evidence="10">
    <location>
        <position position="46"/>
    </location>
    <ligand>
        <name>[4Fe-4S] cluster</name>
        <dbReference type="ChEBI" id="CHEBI:49883"/>
        <label>1</label>
    </ligand>
</feature>
<dbReference type="NCBIfam" id="TIGR00089">
    <property type="entry name" value="MiaB/RimO family radical SAM methylthiotransferase"/>
    <property type="match status" value="1"/>
</dbReference>
<evidence type="ECO:0000256" key="2">
    <source>
        <dbReference type="ARBA" id="ARBA00022485"/>
    </source>
</evidence>
<proteinExistence type="inferred from homology"/>
<dbReference type="Pfam" id="PF00919">
    <property type="entry name" value="UPF0004"/>
    <property type="match status" value="1"/>
</dbReference>
<reference evidence="15" key="3">
    <citation type="submission" date="2017-07" db="EMBL/GenBank/DDBJ databases">
        <authorList>
            <person name="Sun Z.S."/>
            <person name="Albrecht U."/>
            <person name="Echele G."/>
            <person name="Lee C.C."/>
        </authorList>
    </citation>
    <scope>NUCLEOTIDE SEQUENCE</scope>
    <source>
        <strain evidence="15">CNCM I 4573</strain>
        <strain evidence="16">CNCM I 4644</strain>
    </source>
</reference>
<evidence type="ECO:0000313" key="18">
    <source>
        <dbReference type="Proteomes" id="UP000220157"/>
    </source>
</evidence>
<dbReference type="PROSITE" id="PS51449">
    <property type="entry name" value="MTTASE_N"/>
    <property type="match status" value="1"/>
</dbReference>
<dbReference type="SFLD" id="SFLDG01061">
    <property type="entry name" value="methylthiotransferase"/>
    <property type="match status" value="1"/>
</dbReference>
<comment type="similarity">
    <text evidence="10">Belongs to the methylthiotransferase family. RimO subfamily.</text>
</comment>
<dbReference type="Pfam" id="PF18693">
    <property type="entry name" value="TRAM_2"/>
    <property type="match status" value="1"/>
</dbReference>
<dbReference type="GO" id="GO:0035599">
    <property type="term" value="F:aspartic acid methylthiotransferase activity"/>
    <property type="evidence" value="ECO:0007669"/>
    <property type="project" value="TreeGrafter"/>
</dbReference>
<feature type="binding site" evidence="10">
    <location>
        <position position="80"/>
    </location>
    <ligand>
        <name>[4Fe-4S] cluster</name>
        <dbReference type="ChEBI" id="CHEBI:49883"/>
        <label>1</label>
    </ligand>
</feature>